<accession>A0AAN7BGL6</accession>
<reference evidence="1" key="2">
    <citation type="submission" date="2023-05" db="EMBL/GenBank/DDBJ databases">
        <authorList>
            <consortium name="Lawrence Berkeley National Laboratory"/>
            <person name="Steindorff A."/>
            <person name="Hensen N."/>
            <person name="Bonometti L."/>
            <person name="Westerberg I."/>
            <person name="Brannstrom I.O."/>
            <person name="Guillou S."/>
            <person name="Cros-Aarteil S."/>
            <person name="Calhoun S."/>
            <person name="Haridas S."/>
            <person name="Kuo A."/>
            <person name="Mondo S."/>
            <person name="Pangilinan J."/>
            <person name="Riley R."/>
            <person name="Labutti K."/>
            <person name="Andreopoulos B."/>
            <person name="Lipzen A."/>
            <person name="Chen C."/>
            <person name="Yanf M."/>
            <person name="Daum C."/>
            <person name="Ng V."/>
            <person name="Clum A."/>
            <person name="Ohm R."/>
            <person name="Martin F."/>
            <person name="Silar P."/>
            <person name="Natvig D."/>
            <person name="Lalanne C."/>
            <person name="Gautier V."/>
            <person name="Ament-Velasquez S.L."/>
            <person name="Kruys A."/>
            <person name="Hutchinson M.I."/>
            <person name="Powell A.J."/>
            <person name="Barry K."/>
            <person name="Miller A.N."/>
            <person name="Grigoriev I.V."/>
            <person name="Debuchy R."/>
            <person name="Gladieux P."/>
            <person name="Thoren M.H."/>
            <person name="Johannesson H."/>
        </authorList>
    </citation>
    <scope>NUCLEOTIDE SEQUENCE</scope>
    <source>
        <strain evidence="1">CBS 990.96</strain>
    </source>
</reference>
<reference evidence="1" key="1">
    <citation type="journal article" date="2023" name="Mol. Phylogenet. Evol.">
        <title>Genome-scale phylogeny and comparative genomics of the fungal order Sordariales.</title>
        <authorList>
            <person name="Hensen N."/>
            <person name="Bonometti L."/>
            <person name="Westerberg I."/>
            <person name="Brannstrom I.O."/>
            <person name="Guillou S."/>
            <person name="Cros-Aarteil S."/>
            <person name="Calhoun S."/>
            <person name="Haridas S."/>
            <person name="Kuo A."/>
            <person name="Mondo S."/>
            <person name="Pangilinan J."/>
            <person name="Riley R."/>
            <person name="LaButti K."/>
            <person name="Andreopoulos B."/>
            <person name="Lipzen A."/>
            <person name="Chen C."/>
            <person name="Yan M."/>
            <person name="Daum C."/>
            <person name="Ng V."/>
            <person name="Clum A."/>
            <person name="Steindorff A."/>
            <person name="Ohm R.A."/>
            <person name="Martin F."/>
            <person name="Silar P."/>
            <person name="Natvig D.O."/>
            <person name="Lalanne C."/>
            <person name="Gautier V."/>
            <person name="Ament-Velasquez S.L."/>
            <person name="Kruys A."/>
            <person name="Hutchinson M.I."/>
            <person name="Powell A.J."/>
            <person name="Barry K."/>
            <person name="Miller A.N."/>
            <person name="Grigoriev I.V."/>
            <person name="Debuchy R."/>
            <person name="Gladieux P."/>
            <person name="Hiltunen Thoren M."/>
            <person name="Johannesson H."/>
        </authorList>
    </citation>
    <scope>NUCLEOTIDE SEQUENCE</scope>
    <source>
        <strain evidence="1">CBS 990.96</strain>
    </source>
</reference>
<comment type="caution">
    <text evidence="1">The sequence shown here is derived from an EMBL/GenBank/DDBJ whole genome shotgun (WGS) entry which is preliminary data.</text>
</comment>
<proteinExistence type="predicted"/>
<dbReference type="EMBL" id="MU865502">
    <property type="protein sequence ID" value="KAK4221950.1"/>
    <property type="molecule type" value="Genomic_DNA"/>
</dbReference>
<evidence type="ECO:0000313" key="1">
    <source>
        <dbReference type="EMBL" id="KAK4221950.1"/>
    </source>
</evidence>
<keyword evidence="2" id="KW-1185">Reference proteome</keyword>
<name>A0AAN7BGL6_9PEZI</name>
<protein>
    <submittedName>
        <fullName evidence="1">Uncharacterized protein</fullName>
    </submittedName>
</protein>
<organism evidence="1 2">
    <name type="scientific">Podospora fimiseda</name>
    <dbReference type="NCBI Taxonomy" id="252190"/>
    <lineage>
        <taxon>Eukaryota</taxon>
        <taxon>Fungi</taxon>
        <taxon>Dikarya</taxon>
        <taxon>Ascomycota</taxon>
        <taxon>Pezizomycotina</taxon>
        <taxon>Sordariomycetes</taxon>
        <taxon>Sordariomycetidae</taxon>
        <taxon>Sordariales</taxon>
        <taxon>Podosporaceae</taxon>
        <taxon>Podospora</taxon>
    </lineage>
</organism>
<dbReference type="Proteomes" id="UP001301958">
    <property type="component" value="Unassembled WGS sequence"/>
</dbReference>
<sequence>MYFEVDNEKVLNVSEKSVIQHFGLLAWLIIKVMCVGTSFRVSRMNIWMPRYPVGKESVDWSGLDAVEEVNGGEVCIHLVGEEVWRIATYDRLGEAFRDVAMRPCRRYSSAEYRPEFKSLVEVSVVGMDVDSLAPTYIWSSYKFRPPFGEEVDVGMAKTGVDSLTSSVASFGRRSRHDRQKQHHATRESIYPTWHTIYEVIPNLRLKRTNERDLCVGLGVGHPSWRSKSPNQQILKRTTQITWLVMDLSDYVSQLQVARTDKSAICVAFTVLFLKYGQIVPHSGRKLWMYGTCDPISWDLSEKESLGTIVSIRVW</sequence>
<gene>
    <name evidence="1" type="ORF">QBC38DRAFT_549631</name>
</gene>
<evidence type="ECO:0000313" key="2">
    <source>
        <dbReference type="Proteomes" id="UP001301958"/>
    </source>
</evidence>
<dbReference type="AlphaFoldDB" id="A0AAN7BGL6"/>